<evidence type="ECO:0000313" key="9">
    <source>
        <dbReference type="RefSeq" id="XP_011307080.1"/>
    </source>
</evidence>
<evidence type="ECO:0000256" key="6">
    <source>
        <dbReference type="ARBA" id="ARBA00022833"/>
    </source>
</evidence>
<keyword evidence="6" id="KW-0862">Zinc</keyword>
<evidence type="ECO:0000259" key="7">
    <source>
        <dbReference type="Pfam" id="PF01753"/>
    </source>
</evidence>
<evidence type="ECO:0000256" key="4">
    <source>
        <dbReference type="ARBA" id="ARBA00022723"/>
    </source>
</evidence>
<evidence type="ECO:0000256" key="3">
    <source>
        <dbReference type="ARBA" id="ARBA00022691"/>
    </source>
</evidence>
<dbReference type="InterPro" id="IPR046341">
    <property type="entry name" value="SET_dom_sf"/>
</dbReference>
<dbReference type="InterPro" id="IPR011990">
    <property type="entry name" value="TPR-like_helical_dom_sf"/>
</dbReference>
<dbReference type="GeneID" id="105268887"/>
<dbReference type="Gene3D" id="1.25.40.10">
    <property type="entry name" value="Tetratricopeptide repeat domain"/>
    <property type="match status" value="1"/>
</dbReference>
<dbReference type="Proteomes" id="UP000694866">
    <property type="component" value="Unplaced"/>
</dbReference>
<dbReference type="Pfam" id="PF01753">
    <property type="entry name" value="zf-MYND"/>
    <property type="match status" value="1"/>
</dbReference>
<keyword evidence="4" id="KW-0479">Metal-binding</keyword>
<evidence type="ECO:0000313" key="8">
    <source>
        <dbReference type="Proteomes" id="UP000694866"/>
    </source>
</evidence>
<evidence type="ECO:0000256" key="1">
    <source>
        <dbReference type="ARBA" id="ARBA00022603"/>
    </source>
</evidence>
<dbReference type="SUPFAM" id="SSF82199">
    <property type="entry name" value="SET domain"/>
    <property type="match status" value="1"/>
</dbReference>
<dbReference type="GO" id="GO:0005634">
    <property type="term" value="C:nucleus"/>
    <property type="evidence" value="ECO:0007669"/>
    <property type="project" value="TreeGrafter"/>
</dbReference>
<keyword evidence="8" id="KW-1185">Reference proteome</keyword>
<gene>
    <name evidence="9" type="primary">LOC105268887</name>
</gene>
<evidence type="ECO:0000256" key="5">
    <source>
        <dbReference type="ARBA" id="ARBA00022771"/>
    </source>
</evidence>
<dbReference type="OrthoDB" id="1028014at2759"/>
<dbReference type="AlphaFoldDB" id="A0A9R1TDF7"/>
<keyword evidence="3" id="KW-0949">S-adenosyl-L-methionine</keyword>
<dbReference type="KEGG" id="fas:105268887"/>
<dbReference type="GO" id="GO:0008168">
    <property type="term" value="F:methyltransferase activity"/>
    <property type="evidence" value="ECO:0007669"/>
    <property type="project" value="UniProtKB-KW"/>
</dbReference>
<protein>
    <submittedName>
        <fullName evidence="9">SET and MYND domain-containing protein DDB_G0273589</fullName>
    </submittedName>
</protein>
<reference evidence="9" key="1">
    <citation type="submission" date="2025-08" db="UniProtKB">
        <authorList>
            <consortium name="RefSeq"/>
        </authorList>
    </citation>
    <scope>IDENTIFICATION</scope>
    <source>
        <strain evidence="9">USDA-PBARC FA_bdor</strain>
        <tissue evidence="9">Whole organism</tissue>
    </source>
</reference>
<keyword evidence="2" id="KW-0808">Transferase</keyword>
<dbReference type="GO" id="GO:0042051">
    <property type="term" value="P:compound eye photoreceptor development"/>
    <property type="evidence" value="ECO:0007669"/>
    <property type="project" value="TreeGrafter"/>
</dbReference>
<dbReference type="GO" id="GO:0042826">
    <property type="term" value="F:histone deacetylase binding"/>
    <property type="evidence" value="ECO:0007669"/>
    <property type="project" value="TreeGrafter"/>
</dbReference>
<name>A0A9R1TDF7_9HYME</name>
<dbReference type="GO" id="GO:0032259">
    <property type="term" value="P:methylation"/>
    <property type="evidence" value="ECO:0007669"/>
    <property type="project" value="UniProtKB-KW"/>
</dbReference>
<dbReference type="InterPro" id="IPR044421">
    <property type="entry name" value="SMYD4_SET"/>
</dbReference>
<evidence type="ECO:0000256" key="2">
    <source>
        <dbReference type="ARBA" id="ARBA00022679"/>
    </source>
</evidence>
<organism evidence="8 9">
    <name type="scientific">Fopius arisanus</name>
    <dbReference type="NCBI Taxonomy" id="64838"/>
    <lineage>
        <taxon>Eukaryota</taxon>
        <taxon>Metazoa</taxon>
        <taxon>Ecdysozoa</taxon>
        <taxon>Arthropoda</taxon>
        <taxon>Hexapoda</taxon>
        <taxon>Insecta</taxon>
        <taxon>Pterygota</taxon>
        <taxon>Neoptera</taxon>
        <taxon>Endopterygota</taxon>
        <taxon>Hymenoptera</taxon>
        <taxon>Apocrita</taxon>
        <taxon>Ichneumonoidea</taxon>
        <taxon>Braconidae</taxon>
        <taxon>Opiinae</taxon>
        <taxon>Fopius</taxon>
    </lineage>
</organism>
<dbReference type="RefSeq" id="XP_011307080.1">
    <property type="nucleotide sequence ID" value="XM_011308778.1"/>
</dbReference>
<dbReference type="PANTHER" id="PTHR46165">
    <property type="entry name" value="SET AND MYND DOMAIN-CONTAINING PROTEIN 4"/>
    <property type="match status" value="1"/>
</dbReference>
<dbReference type="Gene3D" id="2.170.270.10">
    <property type="entry name" value="SET domain"/>
    <property type="match status" value="1"/>
</dbReference>
<proteinExistence type="predicted"/>
<keyword evidence="1" id="KW-0489">Methyltransferase</keyword>
<feature type="domain" description="MYND-type" evidence="7">
    <location>
        <begin position="267"/>
        <end position="306"/>
    </location>
</feature>
<dbReference type="InterPro" id="IPR052097">
    <property type="entry name" value="SET-MYND_domain_protein"/>
</dbReference>
<keyword evidence="5" id="KW-0863">Zinc-finger</keyword>
<dbReference type="CDD" id="cd10536">
    <property type="entry name" value="SET_SMYD4"/>
    <property type="match status" value="1"/>
</dbReference>
<dbReference type="InterPro" id="IPR002893">
    <property type="entry name" value="Znf_MYND"/>
</dbReference>
<dbReference type="SUPFAM" id="SSF144232">
    <property type="entry name" value="HIT/MYND zinc finger-like"/>
    <property type="match status" value="1"/>
</dbReference>
<dbReference type="GO" id="GO:0005737">
    <property type="term" value="C:cytoplasm"/>
    <property type="evidence" value="ECO:0007669"/>
    <property type="project" value="TreeGrafter"/>
</dbReference>
<dbReference type="GO" id="GO:0008270">
    <property type="term" value="F:zinc ion binding"/>
    <property type="evidence" value="ECO:0007669"/>
    <property type="project" value="UniProtKB-KW"/>
</dbReference>
<accession>A0A9R1TDF7</accession>
<sequence length="685" mass="77407">MEYGDRHYRELCSSETLRSGSKGFFRDFAEAVVNKVGNTWISEVFGKLLTDDERMRVIFGDSSVKEAVVEPLDRVRHIYRDKDAKISRARRIEGLKCLRSGDTNKALVLLSQAVLRAPLTGRVKAIDDGYSLALALMTRADVLIALEEVATAVEDLTAAAHEEVPHDLSVEIDLKLRECRKRLEETRGAVEIARSTRRNHYCKPIPPALTGGPHSVFPGLSRLVDIRESPDVGKHAVASGDVRVGDTLATEVPLASCLLPDYYGTHCHHCFVRLRAPMGCPHCSTVAFCGRTCRDIALNSYHKYECKVLVLLIGSGMSILSALALRMVTQVDLQTCRKLHHKCNELLELKTEGKAPKCQSEAPIKLEGSASKSAKRRQRKKKLLENLQMKSPEVDFRAYELVTHESLRSAIDFFERALMAVFLLKCLTTVDYFESSRRTLDSPTDDEITTGSLLLRNLQLLQFNAHEIFETRSSNEHRFRSNKTVYLGIAIYPSVARFNHDCYPAVTRYFAGRDIVIRATRPLKPGEVVAENYGPIFTKRNLKERQRVLNGRYWFKCTCRACTQDWPDFDGLIDYSPRFRCTTEGCRGSLPRSKLGNTIAKCTTCQRKINLKERIAGLEECEEKYRSCFISMEEEKSDAALRQVTNALQQFHVDIMAPHRDTHLAEIALATCMAENGNVWIFCNE</sequence>
<dbReference type="PANTHER" id="PTHR46165:SF5">
    <property type="entry name" value="RE32936P"/>
    <property type="match status" value="1"/>
</dbReference>